<dbReference type="AlphaFoldDB" id="A0A7X5ZE57"/>
<sequence length="159" mass="16605">MPPPSLDKSESGRLLNDARTAQGVTWAELAAAINRPLVWTVAALLGKHPVSAEDATTICAKLGLGPEVQAALQRQPYRIPEPGLSSDPTIYRLHEAVDVYGGALKELIHEEFGDGIMSAINSRCPSNGGRTRAATASSSPSTASSCPISGDSRVAGSLR</sequence>
<dbReference type="GO" id="GO:0008824">
    <property type="term" value="F:cyanate hydratase activity"/>
    <property type="evidence" value="ECO:0007669"/>
    <property type="project" value="UniProtKB-EC"/>
</dbReference>
<dbReference type="EC" id="4.2.1.104" evidence="5"/>
<dbReference type="Proteomes" id="UP000547444">
    <property type="component" value="Unassembled WGS sequence"/>
</dbReference>
<dbReference type="Gene3D" id="1.10.260.40">
    <property type="entry name" value="lambda repressor-like DNA-binding domains"/>
    <property type="match status" value="1"/>
</dbReference>
<dbReference type="PRINTS" id="PR01693">
    <property type="entry name" value="CYANASE"/>
</dbReference>
<protein>
    <submittedName>
        <fullName evidence="5">Cyanate lyase</fullName>
        <ecNumber evidence="5">4.2.1.104</ecNumber>
    </submittedName>
</protein>
<dbReference type="GO" id="GO:0003677">
    <property type="term" value="F:DNA binding"/>
    <property type="evidence" value="ECO:0007669"/>
    <property type="project" value="InterPro"/>
</dbReference>
<comment type="function">
    <text evidence="1">Catalyzes the reaction of cyanate with bicarbonate to produce ammonia and carbon dioxide.</text>
</comment>
<reference evidence="5 6" key="1">
    <citation type="submission" date="2020-03" db="EMBL/GenBank/DDBJ databases">
        <title>Sequencing the genomes of 1000 actinobacteria strains.</title>
        <authorList>
            <person name="Klenk H.-P."/>
        </authorList>
    </citation>
    <scope>NUCLEOTIDE SEQUENCE [LARGE SCALE GENOMIC DNA]</scope>
    <source>
        <strain evidence="5 6">DSM 44556</strain>
    </source>
</reference>
<dbReference type="Pfam" id="PF21291">
    <property type="entry name" value="CYNS_N"/>
    <property type="match status" value="1"/>
</dbReference>
<keyword evidence="6" id="KW-1185">Reference proteome</keyword>
<dbReference type="Gene3D" id="3.30.1160.10">
    <property type="entry name" value="Cyanate lyase, C-terminal domain"/>
    <property type="match status" value="1"/>
</dbReference>
<dbReference type="Pfam" id="PF02560">
    <property type="entry name" value="Cyanate_lyase"/>
    <property type="match status" value="1"/>
</dbReference>
<dbReference type="SMART" id="SM01116">
    <property type="entry name" value="Cyanate_lyase"/>
    <property type="match status" value="1"/>
</dbReference>
<feature type="region of interest" description="Disordered" evidence="3">
    <location>
        <begin position="127"/>
        <end position="159"/>
    </location>
</feature>
<organism evidence="5 6">
    <name type="scientific">Mycolicibacterium fluoranthenivorans</name>
    <dbReference type="NCBI Taxonomy" id="258505"/>
    <lineage>
        <taxon>Bacteria</taxon>
        <taxon>Bacillati</taxon>
        <taxon>Actinomycetota</taxon>
        <taxon>Actinomycetes</taxon>
        <taxon>Mycobacteriales</taxon>
        <taxon>Mycobacteriaceae</taxon>
        <taxon>Mycolicibacterium</taxon>
    </lineage>
</organism>
<dbReference type="InterPro" id="IPR010982">
    <property type="entry name" value="Lambda_DNA-bd_dom_sf"/>
</dbReference>
<evidence type="ECO:0000259" key="4">
    <source>
        <dbReference type="SMART" id="SM01116"/>
    </source>
</evidence>
<dbReference type="InterPro" id="IPR003712">
    <property type="entry name" value="Cyanate_lyase_C"/>
</dbReference>
<dbReference type="InterPro" id="IPR048564">
    <property type="entry name" value="CYNS_N"/>
</dbReference>
<evidence type="ECO:0000256" key="2">
    <source>
        <dbReference type="ARBA" id="ARBA00023239"/>
    </source>
</evidence>
<name>A0A7X5ZE57_9MYCO</name>
<keyword evidence="2 5" id="KW-0456">Lyase</keyword>
<evidence type="ECO:0000313" key="6">
    <source>
        <dbReference type="Proteomes" id="UP000547444"/>
    </source>
</evidence>
<gene>
    <name evidence="5" type="ORF">FHU31_003750</name>
</gene>
<dbReference type="PANTHER" id="PTHR34186">
    <property type="entry name" value="CYANATE HYDRATASE"/>
    <property type="match status" value="1"/>
</dbReference>
<dbReference type="PANTHER" id="PTHR34186:SF2">
    <property type="entry name" value="CYANATE HYDRATASE"/>
    <property type="match status" value="1"/>
</dbReference>
<dbReference type="SUPFAM" id="SSF55234">
    <property type="entry name" value="Cyanase C-terminal domain"/>
    <property type="match status" value="1"/>
</dbReference>
<feature type="domain" description="Cyanate lyase C-terminal" evidence="4">
    <location>
        <begin position="79"/>
        <end position="140"/>
    </location>
</feature>
<evidence type="ECO:0000256" key="1">
    <source>
        <dbReference type="ARBA" id="ARBA00003561"/>
    </source>
</evidence>
<proteinExistence type="predicted"/>
<feature type="compositionally biased region" description="Low complexity" evidence="3">
    <location>
        <begin position="133"/>
        <end position="145"/>
    </location>
</feature>
<dbReference type="InterPro" id="IPR008076">
    <property type="entry name" value="Cyanase"/>
</dbReference>
<evidence type="ECO:0000256" key="3">
    <source>
        <dbReference type="SAM" id="MobiDB-lite"/>
    </source>
</evidence>
<dbReference type="InterPro" id="IPR036581">
    <property type="entry name" value="Cyanate_lyase_C_sf"/>
</dbReference>
<dbReference type="EMBL" id="JAANOW010000002">
    <property type="protein sequence ID" value="NIH96760.1"/>
    <property type="molecule type" value="Genomic_DNA"/>
</dbReference>
<dbReference type="SUPFAM" id="SSF47413">
    <property type="entry name" value="lambda repressor-like DNA-binding domains"/>
    <property type="match status" value="1"/>
</dbReference>
<comment type="caution">
    <text evidence="5">The sequence shown here is derived from an EMBL/GenBank/DDBJ whole genome shotgun (WGS) entry which is preliminary data.</text>
</comment>
<evidence type="ECO:0000313" key="5">
    <source>
        <dbReference type="EMBL" id="NIH96760.1"/>
    </source>
</evidence>
<accession>A0A7X5ZE57</accession>